<dbReference type="EMBL" id="BMZQ01000001">
    <property type="protein sequence ID" value="GHD06518.1"/>
    <property type="molecule type" value="Genomic_DNA"/>
</dbReference>
<dbReference type="AlphaFoldDB" id="A0A8J3DMF3"/>
<keyword evidence="2" id="KW-1185">Reference proteome</keyword>
<comment type="caution">
    <text evidence="1">The sequence shown here is derived from an EMBL/GenBank/DDBJ whole genome shotgun (WGS) entry which is preliminary data.</text>
</comment>
<dbReference type="Pfam" id="PF09550">
    <property type="entry name" value="Phage_TAC_6"/>
    <property type="match status" value="1"/>
</dbReference>
<evidence type="ECO:0000313" key="1">
    <source>
        <dbReference type="EMBL" id="GHD06518.1"/>
    </source>
</evidence>
<evidence type="ECO:0000313" key="2">
    <source>
        <dbReference type="Proteomes" id="UP000630142"/>
    </source>
</evidence>
<organism evidence="1 2">
    <name type="scientific">Tianweitania populi</name>
    <dbReference type="NCBI Taxonomy" id="1607949"/>
    <lineage>
        <taxon>Bacteria</taxon>
        <taxon>Pseudomonadati</taxon>
        <taxon>Pseudomonadota</taxon>
        <taxon>Alphaproteobacteria</taxon>
        <taxon>Hyphomicrobiales</taxon>
        <taxon>Phyllobacteriaceae</taxon>
        <taxon>Tianweitania</taxon>
    </lineage>
</organism>
<accession>A0A8J3DMF3</accession>
<name>A0A8J3DMF3_9HYPH</name>
<proteinExistence type="predicted"/>
<protein>
    <recommendedName>
        <fullName evidence="3">Phage tail assembly chaperone</fullName>
    </recommendedName>
</protein>
<reference evidence="1" key="2">
    <citation type="submission" date="2020-09" db="EMBL/GenBank/DDBJ databases">
        <authorList>
            <person name="Sun Q."/>
            <person name="Kim S."/>
        </authorList>
    </citation>
    <scope>NUCLEOTIDE SEQUENCE</scope>
    <source>
        <strain evidence="1">KCTC 42249</strain>
    </source>
</reference>
<gene>
    <name evidence="1" type="ORF">GCM10016234_03950</name>
</gene>
<evidence type="ECO:0008006" key="3">
    <source>
        <dbReference type="Google" id="ProtNLM"/>
    </source>
</evidence>
<dbReference type="Proteomes" id="UP000630142">
    <property type="component" value="Unassembled WGS sequence"/>
</dbReference>
<reference evidence="1" key="1">
    <citation type="journal article" date="2014" name="Int. J. Syst. Evol. Microbiol.">
        <title>Complete genome sequence of Corynebacterium casei LMG S-19264T (=DSM 44701T), isolated from a smear-ripened cheese.</title>
        <authorList>
            <consortium name="US DOE Joint Genome Institute (JGI-PGF)"/>
            <person name="Walter F."/>
            <person name="Albersmeier A."/>
            <person name="Kalinowski J."/>
            <person name="Ruckert C."/>
        </authorList>
    </citation>
    <scope>NUCLEOTIDE SEQUENCE</scope>
    <source>
        <strain evidence="1">KCTC 42249</strain>
    </source>
</reference>
<dbReference type="InterPro" id="IPR019056">
    <property type="entry name" value="Phage_TAC_6"/>
</dbReference>
<sequence>MALGFGLLRLEPRAFWAMTPIELAAAIKPLFPAGGGEPLGRSEFDRMMQQFPDGGPYG</sequence>